<dbReference type="Proteomes" id="UP000053586">
    <property type="component" value="Unassembled WGS sequence"/>
</dbReference>
<organism evidence="1 2">
    <name type="scientific">Glaciecola punicea ACAM 611</name>
    <dbReference type="NCBI Taxonomy" id="1121923"/>
    <lineage>
        <taxon>Bacteria</taxon>
        <taxon>Pseudomonadati</taxon>
        <taxon>Pseudomonadota</taxon>
        <taxon>Gammaproteobacteria</taxon>
        <taxon>Alteromonadales</taxon>
        <taxon>Alteromonadaceae</taxon>
        <taxon>Glaciecola</taxon>
    </lineage>
</organism>
<protein>
    <submittedName>
        <fullName evidence="1">Uncharacterized protein</fullName>
    </submittedName>
</protein>
<evidence type="ECO:0000313" key="2">
    <source>
        <dbReference type="Proteomes" id="UP000053586"/>
    </source>
</evidence>
<keyword evidence="2" id="KW-1185">Reference proteome</keyword>
<dbReference type="AlphaFoldDB" id="H5TAU9"/>
<reference evidence="1 2" key="1">
    <citation type="journal article" date="2012" name="J. Bacteriol.">
        <title>Genome sequence of proteorhodopsin-containing sea ice bacterium Glaciecola punicea ACAM 611T.</title>
        <authorList>
            <person name="Qin Q.-L."/>
            <person name="Xie B.-B."/>
            <person name="Shu Y.-L."/>
            <person name="Rong J.-C."/>
            <person name="Zhao D.-L."/>
            <person name="Zhang X.-Y."/>
            <person name="Chen X.-L."/>
            <person name="Zhou B.-C."/>
            <person name="Zhanga Y.-Z."/>
        </authorList>
    </citation>
    <scope>NUCLEOTIDE SEQUENCE [LARGE SCALE GENOMIC DNA]</scope>
    <source>
        <strain evidence="1 2">ACAM 611</strain>
    </source>
</reference>
<reference evidence="1 2" key="2">
    <citation type="journal article" date="2017" name="Antonie Van Leeuwenhoek">
        <title>Rhizobium rhizosphaerae sp. nov., a novel species isolated from rice rhizosphere.</title>
        <authorList>
            <person name="Zhao J.J."/>
            <person name="Zhang J."/>
            <person name="Zhang R.J."/>
            <person name="Zhang C.W."/>
            <person name="Yin H.Q."/>
            <person name="Zhang X.X."/>
        </authorList>
    </citation>
    <scope>NUCLEOTIDE SEQUENCE [LARGE SCALE GENOMIC DNA]</scope>
    <source>
        <strain evidence="1 2">ACAM 611</strain>
    </source>
</reference>
<dbReference type="EMBL" id="BAET01000012">
    <property type="protein sequence ID" value="GAB55426.1"/>
    <property type="molecule type" value="Genomic_DNA"/>
</dbReference>
<sequence>MHISIIEDDRLFAKICPATAYHLHYTKRLSINNNAWSSIAVSAASARRVRTYLLM</sequence>
<gene>
    <name evidence="1" type="ORF">GPUN_1302</name>
</gene>
<dbReference type="RefSeq" id="WP_006004486.1">
    <property type="nucleotide sequence ID" value="NZ_BAET01000012.1"/>
</dbReference>
<name>H5TAU9_9ALTE</name>
<accession>H5TAU9</accession>
<evidence type="ECO:0000313" key="1">
    <source>
        <dbReference type="EMBL" id="GAB55426.1"/>
    </source>
</evidence>
<comment type="caution">
    <text evidence="1">The sequence shown here is derived from an EMBL/GenBank/DDBJ whole genome shotgun (WGS) entry which is preliminary data.</text>
</comment>
<proteinExistence type="predicted"/>